<keyword evidence="2" id="KW-1185">Reference proteome</keyword>
<name>A0AAV5AB93_9AGAM</name>
<evidence type="ECO:0000313" key="1">
    <source>
        <dbReference type="EMBL" id="GJJ10972.1"/>
    </source>
</evidence>
<dbReference type="AlphaFoldDB" id="A0AAV5AB93"/>
<dbReference type="Proteomes" id="UP001050691">
    <property type="component" value="Unassembled WGS sequence"/>
</dbReference>
<dbReference type="EMBL" id="BPWL01000006">
    <property type="protein sequence ID" value="GJJ10972.1"/>
    <property type="molecule type" value="Genomic_DNA"/>
</dbReference>
<organism evidence="1 2">
    <name type="scientific">Clathrus columnatus</name>
    <dbReference type="NCBI Taxonomy" id="1419009"/>
    <lineage>
        <taxon>Eukaryota</taxon>
        <taxon>Fungi</taxon>
        <taxon>Dikarya</taxon>
        <taxon>Basidiomycota</taxon>
        <taxon>Agaricomycotina</taxon>
        <taxon>Agaricomycetes</taxon>
        <taxon>Phallomycetidae</taxon>
        <taxon>Phallales</taxon>
        <taxon>Clathraceae</taxon>
        <taxon>Clathrus</taxon>
    </lineage>
</organism>
<comment type="caution">
    <text evidence="1">The sequence shown here is derived from an EMBL/GenBank/DDBJ whole genome shotgun (WGS) entry which is preliminary data.</text>
</comment>
<sequence length="59" mass="6542">MKEASKKTYLPTLEKFAPLPDPEPQLVFGPSRASDPSSFDYMTGLSAIINELAKRSIQE</sequence>
<reference evidence="1" key="1">
    <citation type="submission" date="2021-10" db="EMBL/GenBank/DDBJ databases">
        <title>De novo Genome Assembly of Clathrus columnatus (Basidiomycota, Fungi) Using Illumina and Nanopore Sequence Data.</title>
        <authorList>
            <person name="Ogiso-Tanaka E."/>
            <person name="Itagaki H."/>
            <person name="Hosoya T."/>
            <person name="Hosaka K."/>
        </authorList>
    </citation>
    <scope>NUCLEOTIDE SEQUENCE</scope>
    <source>
        <strain evidence="1">MO-923</strain>
    </source>
</reference>
<evidence type="ECO:0000313" key="2">
    <source>
        <dbReference type="Proteomes" id="UP001050691"/>
    </source>
</evidence>
<protein>
    <submittedName>
        <fullName evidence="1">Uncharacterized protein</fullName>
    </submittedName>
</protein>
<accession>A0AAV5AB93</accession>
<gene>
    <name evidence="1" type="ORF">Clacol_005201</name>
</gene>
<proteinExistence type="predicted"/>